<proteinExistence type="predicted"/>
<gene>
    <name evidence="1" type="ORF">MTR67_025075</name>
</gene>
<accession>A0AAF0TYP0</accession>
<reference evidence="1" key="1">
    <citation type="submission" date="2023-08" db="EMBL/GenBank/DDBJ databases">
        <title>A de novo genome assembly of Solanum verrucosum Schlechtendal, a Mexican diploid species geographically isolated from the other diploid A-genome species in potato relatives.</title>
        <authorList>
            <person name="Hosaka K."/>
        </authorList>
    </citation>
    <scope>NUCLEOTIDE SEQUENCE</scope>
    <source>
        <tissue evidence="1">Young leaves</tissue>
    </source>
</reference>
<name>A0AAF0TYP0_SOLVR</name>
<keyword evidence="2" id="KW-1185">Reference proteome</keyword>
<dbReference type="AlphaFoldDB" id="A0AAF0TYP0"/>
<organism evidence="1 2">
    <name type="scientific">Solanum verrucosum</name>
    <dbReference type="NCBI Taxonomy" id="315347"/>
    <lineage>
        <taxon>Eukaryota</taxon>
        <taxon>Viridiplantae</taxon>
        <taxon>Streptophyta</taxon>
        <taxon>Embryophyta</taxon>
        <taxon>Tracheophyta</taxon>
        <taxon>Spermatophyta</taxon>
        <taxon>Magnoliopsida</taxon>
        <taxon>eudicotyledons</taxon>
        <taxon>Gunneridae</taxon>
        <taxon>Pentapetalae</taxon>
        <taxon>asterids</taxon>
        <taxon>lamiids</taxon>
        <taxon>Solanales</taxon>
        <taxon>Solanaceae</taxon>
        <taxon>Solanoideae</taxon>
        <taxon>Solaneae</taxon>
        <taxon>Solanum</taxon>
    </lineage>
</organism>
<evidence type="ECO:0000313" key="1">
    <source>
        <dbReference type="EMBL" id="WMV31690.1"/>
    </source>
</evidence>
<dbReference type="Proteomes" id="UP001234989">
    <property type="component" value="Chromosome 5"/>
</dbReference>
<evidence type="ECO:0000313" key="2">
    <source>
        <dbReference type="Proteomes" id="UP001234989"/>
    </source>
</evidence>
<sequence length="130" mass="14933">MEKLYHSEIWVRESVITKEVNSPFGCCVWNTESLTGFSRKCGDHGGNARKTSFWLDHRWVTAASNPHTGVIIKVALGMEIVLGNLLGKPKYQLRNPVLLAGDKESLLNSRKFTEKMYPDLFKMYALWSRW</sequence>
<protein>
    <submittedName>
        <fullName evidence="1">Uncharacterized protein</fullName>
    </submittedName>
</protein>
<dbReference type="EMBL" id="CP133616">
    <property type="protein sequence ID" value="WMV31690.1"/>
    <property type="molecule type" value="Genomic_DNA"/>
</dbReference>